<evidence type="ECO:0000313" key="2">
    <source>
        <dbReference type="EMBL" id="TYH78092.1"/>
    </source>
</evidence>
<evidence type="ECO:0000256" key="1">
    <source>
        <dbReference type="SAM" id="SignalP"/>
    </source>
</evidence>
<gene>
    <name evidence="2" type="ORF">ES332_D04G201400v1</name>
</gene>
<protein>
    <recommendedName>
        <fullName evidence="4">Secreted protein</fullName>
    </recommendedName>
</protein>
<accession>A0A5D2LGY3</accession>
<evidence type="ECO:0000313" key="3">
    <source>
        <dbReference type="Proteomes" id="UP000322667"/>
    </source>
</evidence>
<keyword evidence="1" id="KW-0732">Signal</keyword>
<organism evidence="2 3">
    <name type="scientific">Gossypium tomentosum</name>
    <name type="common">Hawaiian cotton</name>
    <name type="synonym">Gossypium sandvicense</name>
    <dbReference type="NCBI Taxonomy" id="34277"/>
    <lineage>
        <taxon>Eukaryota</taxon>
        <taxon>Viridiplantae</taxon>
        <taxon>Streptophyta</taxon>
        <taxon>Embryophyta</taxon>
        <taxon>Tracheophyta</taxon>
        <taxon>Spermatophyta</taxon>
        <taxon>Magnoliopsida</taxon>
        <taxon>eudicotyledons</taxon>
        <taxon>Gunneridae</taxon>
        <taxon>Pentapetalae</taxon>
        <taxon>rosids</taxon>
        <taxon>malvids</taxon>
        <taxon>Malvales</taxon>
        <taxon>Malvaceae</taxon>
        <taxon>Malvoideae</taxon>
        <taxon>Gossypium</taxon>
    </lineage>
</organism>
<name>A0A5D2LGY3_GOSTO</name>
<proteinExistence type="predicted"/>
<dbReference type="AlphaFoldDB" id="A0A5D2LGY3"/>
<dbReference type="Proteomes" id="UP000322667">
    <property type="component" value="Chromosome D04"/>
</dbReference>
<feature type="signal peptide" evidence="1">
    <location>
        <begin position="1"/>
        <end position="22"/>
    </location>
</feature>
<keyword evidence="3" id="KW-1185">Reference proteome</keyword>
<feature type="chain" id="PRO_5022684446" description="Secreted protein" evidence="1">
    <location>
        <begin position="23"/>
        <end position="61"/>
    </location>
</feature>
<evidence type="ECO:0008006" key="4">
    <source>
        <dbReference type="Google" id="ProtNLM"/>
    </source>
</evidence>
<dbReference type="EMBL" id="CM017626">
    <property type="protein sequence ID" value="TYH78092.1"/>
    <property type="molecule type" value="Genomic_DNA"/>
</dbReference>
<sequence>MHLFHLSCSLLLLFDLHDQVQSMENAVCERVRELLVSKVPCIWKSLRTCAEKSENGHVAEN</sequence>
<reference evidence="2 3" key="1">
    <citation type="submission" date="2019-07" db="EMBL/GenBank/DDBJ databases">
        <title>WGS assembly of Gossypium tomentosum.</title>
        <authorList>
            <person name="Chen Z.J."/>
            <person name="Sreedasyam A."/>
            <person name="Ando A."/>
            <person name="Song Q."/>
            <person name="De L."/>
            <person name="Hulse-Kemp A."/>
            <person name="Ding M."/>
            <person name="Ye W."/>
            <person name="Kirkbride R."/>
            <person name="Jenkins J."/>
            <person name="Plott C."/>
            <person name="Lovell J."/>
            <person name="Lin Y.-M."/>
            <person name="Vaughn R."/>
            <person name="Liu B."/>
            <person name="Li W."/>
            <person name="Simpson S."/>
            <person name="Scheffler B."/>
            <person name="Saski C."/>
            <person name="Grover C."/>
            <person name="Hu G."/>
            <person name="Conover J."/>
            <person name="Carlson J."/>
            <person name="Shu S."/>
            <person name="Boston L."/>
            <person name="Williams M."/>
            <person name="Peterson D."/>
            <person name="Mcgee K."/>
            <person name="Jones D."/>
            <person name="Wendel J."/>
            <person name="Stelly D."/>
            <person name="Grimwood J."/>
            <person name="Schmutz J."/>
        </authorList>
    </citation>
    <scope>NUCLEOTIDE SEQUENCE [LARGE SCALE GENOMIC DNA]</scope>
    <source>
        <strain evidence="2">7179.01</strain>
    </source>
</reference>